<feature type="domain" description="DNA endonuclease Ctp1 N-terminal" evidence="3">
    <location>
        <begin position="6"/>
        <end position="125"/>
    </location>
</feature>
<dbReference type="EMBL" id="WBMU01003319">
    <property type="protein sequence ID" value="NXC74838.1"/>
    <property type="molecule type" value="Genomic_DNA"/>
</dbReference>
<feature type="compositionally biased region" description="Low complexity" evidence="2">
    <location>
        <begin position="141"/>
        <end position="159"/>
    </location>
</feature>
<feature type="compositionally biased region" description="Basic and acidic residues" evidence="2">
    <location>
        <begin position="588"/>
        <end position="606"/>
    </location>
</feature>
<keyword evidence="4" id="KW-0540">Nuclease</keyword>
<feature type="compositionally biased region" description="Basic residues" evidence="2">
    <location>
        <begin position="658"/>
        <end position="669"/>
    </location>
</feature>
<sequence length="696" mass="77498">MTTESFAEFLNKLKEIHEKEVQGLQSKLTELTTEKCRDAQRIEELFAKNHQLREQQKVLKENVKVLENRLRAGLCDRCMVTQELAKKKQNEYETSHFQSLQHIFILTNETNRLREENKTLKEELKRLRSPEDRAKPPGVTSRESSSTPSSPLALLSPVSRNASSEKVAHRGAEEAHHNMPSLELGEEKSAGQRTSPSSRTSPSTVLQEVSLAEIASQRIANQLHGTIALVRPGSRPCLLEKSPSRAAVSPPARKAPLPPEREHSPILEAYVTASKPDSPKVVPSYENLKLTTRREQLCLLHKHLSLHQRGLANNCALADQDGGNFSSHLLRAKDADGRTRLRDGWEDHAALLKLPAAMVYVRDQHLEEKLHLLKHRERLQHFLMQQHQPGQQADGDPKLASEERPLSPWPNIMPGCKEERSLLEDAADGKEEKELWLSRDSSELPEKAKAAKDDGADMPLDLSDSGRGRETGWHSHLEPQGVGSPQLSPGESSAVPAARSPCGRHGAEQDDLHFPYCWHNATRALPAAVKEEEEEEEEAAGLKLPRGHPTNNSTLSNPEALPETGLRLAVSAQKGEAGKKPQANMTFEKARAKMHDNDAESGKQESDEPDTTDSEVAAPYEDDLLQEAQVDGKYFCTKDKAHVLQKKRKRGQDPWTKGAKKSIRGRKKVKVEECSAGITKEPENCSASHNHTSEES</sequence>
<proteinExistence type="predicted"/>
<dbReference type="AlphaFoldDB" id="A0A851Q2L4"/>
<dbReference type="Proteomes" id="UP000657035">
    <property type="component" value="Unassembled WGS sequence"/>
</dbReference>
<feature type="compositionally biased region" description="Low complexity" evidence="2">
    <location>
        <begin position="193"/>
        <end position="204"/>
    </location>
</feature>
<feature type="compositionally biased region" description="Basic and acidic residues" evidence="2">
    <location>
        <begin position="464"/>
        <end position="477"/>
    </location>
</feature>
<name>A0A851Q2L4_ANHAN</name>
<feature type="compositionally biased region" description="Basic and acidic residues" evidence="2">
    <location>
        <begin position="122"/>
        <end position="135"/>
    </location>
</feature>
<reference evidence="4" key="1">
    <citation type="submission" date="2019-09" db="EMBL/GenBank/DDBJ databases">
        <title>Bird 10,000 Genomes (B10K) Project - Family phase.</title>
        <authorList>
            <person name="Zhang G."/>
        </authorList>
    </citation>
    <scope>NUCLEOTIDE SEQUENCE</scope>
    <source>
        <strain evidence="4">B10K-CU-031-38</strain>
    </source>
</reference>
<dbReference type="PANTHER" id="PTHR15107">
    <property type="entry name" value="RETINOBLASTOMA BINDING PROTEIN 8"/>
    <property type="match status" value="1"/>
</dbReference>
<feature type="compositionally biased region" description="Basic and acidic residues" evidence="2">
    <location>
        <begin position="395"/>
        <end position="405"/>
    </location>
</feature>
<feature type="region of interest" description="Disordered" evidence="2">
    <location>
        <begin position="386"/>
        <end position="507"/>
    </location>
</feature>
<feature type="compositionally biased region" description="Basic and acidic residues" evidence="2">
    <location>
        <begin position="416"/>
        <end position="455"/>
    </location>
</feature>
<evidence type="ECO:0000313" key="4">
    <source>
        <dbReference type="EMBL" id="NXC74838.1"/>
    </source>
</evidence>
<dbReference type="GO" id="GO:0004519">
    <property type="term" value="F:endonuclease activity"/>
    <property type="evidence" value="ECO:0007669"/>
    <property type="project" value="UniProtKB-KW"/>
</dbReference>
<keyword evidence="4" id="KW-0378">Hydrolase</keyword>
<evidence type="ECO:0000256" key="2">
    <source>
        <dbReference type="SAM" id="MobiDB-lite"/>
    </source>
</evidence>
<evidence type="ECO:0000259" key="3">
    <source>
        <dbReference type="Pfam" id="PF10482"/>
    </source>
</evidence>
<gene>
    <name evidence="4" type="primary">Rbbp8</name>
    <name evidence="4" type="ORF">ANHANH_R11025</name>
</gene>
<feature type="region of interest" description="Disordered" evidence="2">
    <location>
        <begin position="122"/>
        <end position="205"/>
    </location>
</feature>
<dbReference type="InterPro" id="IPR033316">
    <property type="entry name" value="RBBP8-like"/>
</dbReference>
<dbReference type="Pfam" id="PF10482">
    <property type="entry name" value="CtIP_N"/>
    <property type="match status" value="1"/>
</dbReference>
<dbReference type="PANTHER" id="PTHR15107:SF3">
    <property type="entry name" value="RBBP8 N-TERMINAL-LIKE PROTEIN"/>
    <property type="match status" value="1"/>
</dbReference>
<feature type="non-terminal residue" evidence="4">
    <location>
        <position position="696"/>
    </location>
</feature>
<feature type="coiled-coil region" evidence="1">
    <location>
        <begin position="7"/>
        <end position="69"/>
    </location>
</feature>
<keyword evidence="5" id="KW-1185">Reference proteome</keyword>
<protein>
    <submittedName>
        <fullName evidence="4">CTIP endonuclease</fullName>
    </submittedName>
</protein>
<evidence type="ECO:0000313" key="5">
    <source>
        <dbReference type="Proteomes" id="UP000657035"/>
    </source>
</evidence>
<evidence type="ECO:0000256" key="1">
    <source>
        <dbReference type="SAM" id="Coils"/>
    </source>
</evidence>
<keyword evidence="1" id="KW-0175">Coiled coil</keyword>
<feature type="region of interest" description="Disordered" evidence="2">
    <location>
        <begin position="643"/>
        <end position="696"/>
    </location>
</feature>
<feature type="region of interest" description="Disordered" evidence="2">
    <location>
        <begin position="528"/>
        <end position="618"/>
    </location>
</feature>
<keyword evidence="4" id="KW-0255">Endonuclease</keyword>
<feature type="region of interest" description="Disordered" evidence="2">
    <location>
        <begin position="240"/>
        <end position="262"/>
    </location>
</feature>
<organism evidence="4 5">
    <name type="scientific">Anhinga anhinga</name>
    <name type="common">Anhinga</name>
    <name type="synonym">Plotus anhinga</name>
    <dbReference type="NCBI Taxonomy" id="56067"/>
    <lineage>
        <taxon>Eukaryota</taxon>
        <taxon>Metazoa</taxon>
        <taxon>Chordata</taxon>
        <taxon>Craniata</taxon>
        <taxon>Vertebrata</taxon>
        <taxon>Euteleostomi</taxon>
        <taxon>Archelosauria</taxon>
        <taxon>Archosauria</taxon>
        <taxon>Dinosauria</taxon>
        <taxon>Saurischia</taxon>
        <taxon>Theropoda</taxon>
        <taxon>Coelurosauria</taxon>
        <taxon>Aves</taxon>
        <taxon>Neognathae</taxon>
        <taxon>Neoaves</taxon>
        <taxon>Aequornithes</taxon>
        <taxon>Suliformes</taxon>
        <taxon>Anhingidae</taxon>
        <taxon>Anhinga</taxon>
    </lineage>
</organism>
<dbReference type="InterPro" id="IPR019518">
    <property type="entry name" value="CtIP_N"/>
</dbReference>
<feature type="compositionally biased region" description="Basic and acidic residues" evidence="2">
    <location>
        <begin position="166"/>
        <end position="177"/>
    </location>
</feature>
<comment type="caution">
    <text evidence="4">The sequence shown here is derived from an EMBL/GenBank/DDBJ whole genome shotgun (WGS) entry which is preliminary data.</text>
</comment>
<accession>A0A851Q2L4</accession>
<dbReference type="OrthoDB" id="8809203at2759"/>
<feature type="non-terminal residue" evidence="4">
    <location>
        <position position="1"/>
    </location>
</feature>